<keyword evidence="3" id="KW-1185">Reference proteome</keyword>
<gene>
    <name evidence="2" type="ORF">BDW59DRAFT_164003</name>
</gene>
<feature type="region of interest" description="Disordered" evidence="1">
    <location>
        <begin position="82"/>
        <end position="114"/>
    </location>
</feature>
<organism evidence="2 3">
    <name type="scientific">Aspergillus cavernicola</name>
    <dbReference type="NCBI Taxonomy" id="176166"/>
    <lineage>
        <taxon>Eukaryota</taxon>
        <taxon>Fungi</taxon>
        <taxon>Dikarya</taxon>
        <taxon>Ascomycota</taxon>
        <taxon>Pezizomycotina</taxon>
        <taxon>Eurotiomycetes</taxon>
        <taxon>Eurotiomycetidae</taxon>
        <taxon>Eurotiales</taxon>
        <taxon>Aspergillaceae</taxon>
        <taxon>Aspergillus</taxon>
        <taxon>Aspergillus subgen. Nidulantes</taxon>
    </lineage>
</organism>
<dbReference type="Proteomes" id="UP001610335">
    <property type="component" value="Unassembled WGS sequence"/>
</dbReference>
<dbReference type="EMBL" id="JBFXLS010000061">
    <property type="protein sequence ID" value="KAL2821821.1"/>
    <property type="molecule type" value="Genomic_DNA"/>
</dbReference>
<protein>
    <submittedName>
        <fullName evidence="2">Uncharacterized protein</fullName>
    </submittedName>
</protein>
<comment type="caution">
    <text evidence="2">The sequence shown here is derived from an EMBL/GenBank/DDBJ whole genome shotgun (WGS) entry which is preliminary data.</text>
</comment>
<feature type="region of interest" description="Disordered" evidence="1">
    <location>
        <begin position="39"/>
        <end position="68"/>
    </location>
</feature>
<name>A0ABR4I248_9EURO</name>
<feature type="compositionally biased region" description="Low complexity" evidence="1">
    <location>
        <begin position="41"/>
        <end position="68"/>
    </location>
</feature>
<reference evidence="2 3" key="1">
    <citation type="submission" date="2024-07" db="EMBL/GenBank/DDBJ databases">
        <title>Section-level genome sequencing and comparative genomics of Aspergillus sections Usti and Cavernicolus.</title>
        <authorList>
            <consortium name="Lawrence Berkeley National Laboratory"/>
            <person name="Nybo J.L."/>
            <person name="Vesth T.C."/>
            <person name="Theobald S."/>
            <person name="Frisvad J.C."/>
            <person name="Larsen T.O."/>
            <person name="Kjaerboelling I."/>
            <person name="Rothschild-Mancinelli K."/>
            <person name="Lyhne E.K."/>
            <person name="Kogle M.E."/>
            <person name="Barry K."/>
            <person name="Clum A."/>
            <person name="Na H."/>
            <person name="Ledsgaard L."/>
            <person name="Lin J."/>
            <person name="Lipzen A."/>
            <person name="Kuo A."/>
            <person name="Riley R."/>
            <person name="Mondo S."/>
            <person name="LaButti K."/>
            <person name="Haridas S."/>
            <person name="Pangalinan J."/>
            <person name="Salamov A.A."/>
            <person name="Simmons B.A."/>
            <person name="Magnuson J.K."/>
            <person name="Chen J."/>
            <person name="Drula E."/>
            <person name="Henrissat B."/>
            <person name="Wiebenga A."/>
            <person name="Lubbers R.J."/>
            <person name="Gomes A.C."/>
            <person name="Makela M.R."/>
            <person name="Stajich J."/>
            <person name="Grigoriev I.V."/>
            <person name="Mortensen U.H."/>
            <person name="De vries R.P."/>
            <person name="Baker S.E."/>
            <person name="Andersen M.R."/>
        </authorList>
    </citation>
    <scope>NUCLEOTIDE SEQUENCE [LARGE SCALE GENOMIC DNA]</scope>
    <source>
        <strain evidence="2 3">CBS 600.67</strain>
    </source>
</reference>
<evidence type="ECO:0000313" key="2">
    <source>
        <dbReference type="EMBL" id="KAL2821821.1"/>
    </source>
</evidence>
<accession>A0ABR4I248</accession>
<evidence type="ECO:0000313" key="3">
    <source>
        <dbReference type="Proteomes" id="UP001610335"/>
    </source>
</evidence>
<proteinExistence type="predicted"/>
<feature type="compositionally biased region" description="Acidic residues" evidence="1">
    <location>
        <begin position="91"/>
        <end position="104"/>
    </location>
</feature>
<sequence length="183" mass="19795">MCKILTFECIPIECAHYPKHVTTTKVYLACEDFNPNINPYPSTEPTTTAETSLPTNTTTAPLSSPSSFSSFEPITLSELEASASPSLFPSAEEDEGGDNDDEFEYEHPEADDSSSMFTSFSALKDILEEATASTNTDHCPDEYCTPIGIFGASRVRGSCLVCVGQVISDHGGVLDDWIAMLTE</sequence>
<evidence type="ECO:0000256" key="1">
    <source>
        <dbReference type="SAM" id="MobiDB-lite"/>
    </source>
</evidence>